<name>A0A288QUE9_9LACO</name>
<evidence type="ECO:0000313" key="1">
    <source>
        <dbReference type="EMBL" id="RDL12290.1"/>
    </source>
</evidence>
<protein>
    <submittedName>
        <fullName evidence="1">Uncharacterized protein</fullName>
    </submittedName>
</protein>
<proteinExistence type="predicted"/>
<dbReference type="Proteomes" id="UP000254912">
    <property type="component" value="Unassembled WGS sequence"/>
</dbReference>
<dbReference type="AlphaFoldDB" id="A0A288QUE9"/>
<comment type="caution">
    <text evidence="1">The sequence shown here is derived from an EMBL/GenBank/DDBJ whole genome shotgun (WGS) entry which is preliminary data.</text>
</comment>
<dbReference type="OrthoDB" id="2157140at2"/>
<keyword evidence="2" id="KW-1185">Reference proteome</keyword>
<dbReference type="Gene3D" id="3.30.70.100">
    <property type="match status" value="1"/>
</dbReference>
<reference evidence="1 2" key="1">
    <citation type="submission" date="2018-07" db="EMBL/GenBank/DDBJ databases">
        <title>Genomic Encyclopedia of Type Strains, Phase III (KMG-III): the genomes of soil and plant-associated and newly described type strains.</title>
        <authorList>
            <person name="Whitman W."/>
        </authorList>
    </citation>
    <scope>NUCLEOTIDE SEQUENCE [LARGE SCALE GENOMIC DNA]</scope>
    <source>
        <strain evidence="1 2">CECT 7031</strain>
    </source>
</reference>
<gene>
    <name evidence="1" type="ORF">DFP99_0728</name>
</gene>
<dbReference type="GeneID" id="94546287"/>
<dbReference type="KEGG" id="wso:WSWS_01099"/>
<accession>A0A288QUE9</accession>
<dbReference type="RefSeq" id="WP_070230331.1">
    <property type="nucleotide sequence ID" value="NZ_BJYO01000002.1"/>
</dbReference>
<organism evidence="1 2">
    <name type="scientific">Weissella soli</name>
    <dbReference type="NCBI Taxonomy" id="155866"/>
    <lineage>
        <taxon>Bacteria</taxon>
        <taxon>Bacillati</taxon>
        <taxon>Bacillota</taxon>
        <taxon>Bacilli</taxon>
        <taxon>Lactobacillales</taxon>
        <taxon>Lactobacillaceae</taxon>
        <taxon>Weissella</taxon>
    </lineage>
</organism>
<sequence>MTKYLHVTFGSKAVLQNIRNTYSNRTLLMAQDERDALRYQLIELTDHEDTVFAAPTTYTIMEEYGDTQDIRGWMHWTFITLNDMERDNFLRQWHNWTTHDVANRHGWLSTRLLKVANSHDFVFLETWQRREDYFNWTVTNQASIQNLTGNASHYNLRENNYHFAALTN</sequence>
<dbReference type="EMBL" id="QRAS01000001">
    <property type="protein sequence ID" value="RDL12290.1"/>
    <property type="molecule type" value="Genomic_DNA"/>
</dbReference>
<evidence type="ECO:0000313" key="2">
    <source>
        <dbReference type="Proteomes" id="UP000254912"/>
    </source>
</evidence>